<dbReference type="InterPro" id="IPR023346">
    <property type="entry name" value="Lysozyme-like_dom_sf"/>
</dbReference>
<feature type="domain" description="Penicillin-binding protein transpeptidase" evidence="25">
    <location>
        <begin position="402"/>
        <end position="640"/>
    </location>
</feature>
<dbReference type="GO" id="GO:0071555">
    <property type="term" value="P:cell wall organization"/>
    <property type="evidence" value="ECO:0007669"/>
    <property type="project" value="UniProtKB-UniRule"/>
</dbReference>
<keyword evidence="14 23" id="KW-0573">Peptidoglycan synthesis</keyword>
<evidence type="ECO:0000256" key="15">
    <source>
        <dbReference type="ARBA" id="ARBA00023136"/>
    </source>
</evidence>
<dbReference type="GO" id="GO:0008658">
    <property type="term" value="F:penicillin binding"/>
    <property type="evidence" value="ECO:0007669"/>
    <property type="project" value="UniProtKB-UniRule"/>
</dbReference>
<comment type="subcellular location">
    <subcellularLocation>
        <location evidence="2">Cell membrane</location>
    </subcellularLocation>
</comment>
<evidence type="ECO:0000256" key="20">
    <source>
        <dbReference type="ARBA" id="ARBA00034000"/>
    </source>
</evidence>
<evidence type="ECO:0000256" key="5">
    <source>
        <dbReference type="ARBA" id="ARBA00007739"/>
    </source>
</evidence>
<keyword evidence="9" id="KW-0645">Protease</keyword>
<evidence type="ECO:0000256" key="16">
    <source>
        <dbReference type="ARBA" id="ARBA00023251"/>
    </source>
</evidence>
<feature type="domain" description="Bifunctional transglycosylase second" evidence="27">
    <location>
        <begin position="45"/>
        <end position="118"/>
    </location>
</feature>
<protein>
    <recommendedName>
        <fullName evidence="6 22">Penicillin-binding protein 1B</fullName>
        <shortName evidence="23">PBP-1b</shortName>
        <shortName evidence="23">PBP1b</shortName>
    </recommendedName>
    <alternativeName>
        <fullName evidence="19 23">Murein polymerase</fullName>
    </alternativeName>
</protein>
<evidence type="ECO:0000256" key="8">
    <source>
        <dbReference type="ARBA" id="ARBA00022645"/>
    </source>
</evidence>
<feature type="domain" description="Glycosyl transferase family 51" evidence="26">
    <location>
        <begin position="141"/>
        <end position="307"/>
    </location>
</feature>
<comment type="similarity">
    <text evidence="5 23">In the N-terminal section; belongs to the glycosyltransferase 51 family.</text>
</comment>
<dbReference type="PANTHER" id="PTHR32282:SF11">
    <property type="entry name" value="PENICILLIN-BINDING PROTEIN 1B"/>
    <property type="match status" value="1"/>
</dbReference>
<comment type="catalytic activity">
    <reaction evidence="21">
        <text>[GlcNAc-(1-&gt;4)-Mur2Ac(oyl-L-Ala-gamma-D-Glu-L-Lys-D-Ala-D-Ala)](n)-di-trans,octa-cis-undecaprenyl diphosphate + beta-D-GlcNAc-(1-&gt;4)-Mur2Ac(oyl-L-Ala-gamma-D-Glu-L-Lys-D-Ala-D-Ala)-di-trans,octa-cis-undecaprenyl diphosphate = [GlcNAc-(1-&gt;4)-Mur2Ac(oyl-L-Ala-gamma-D-Glu-L-Lys-D-Ala-D-Ala)](n+1)-di-trans,octa-cis-undecaprenyl diphosphate + di-trans,octa-cis-undecaprenyl diphosphate + H(+)</text>
        <dbReference type="Rhea" id="RHEA:23708"/>
        <dbReference type="Rhea" id="RHEA-COMP:9602"/>
        <dbReference type="Rhea" id="RHEA-COMP:9603"/>
        <dbReference type="ChEBI" id="CHEBI:15378"/>
        <dbReference type="ChEBI" id="CHEBI:58405"/>
        <dbReference type="ChEBI" id="CHEBI:60033"/>
        <dbReference type="ChEBI" id="CHEBI:78435"/>
        <dbReference type="EC" id="2.4.99.28"/>
    </reaction>
</comment>
<dbReference type="GO" id="GO:0009274">
    <property type="term" value="C:peptidoglycan-based cell wall"/>
    <property type="evidence" value="ECO:0007669"/>
    <property type="project" value="UniProtKB-UniRule"/>
</dbReference>
<name>A0AA37T1Z5_9ALTE</name>
<keyword evidence="13 23" id="KW-0133">Cell shape</keyword>
<evidence type="ECO:0000256" key="17">
    <source>
        <dbReference type="ARBA" id="ARBA00023268"/>
    </source>
</evidence>
<dbReference type="InterPro" id="IPR011813">
    <property type="entry name" value="PBP_1b"/>
</dbReference>
<evidence type="ECO:0000256" key="21">
    <source>
        <dbReference type="ARBA" id="ARBA00049902"/>
    </source>
</evidence>
<evidence type="ECO:0000256" key="9">
    <source>
        <dbReference type="ARBA" id="ARBA00022670"/>
    </source>
</evidence>
<evidence type="ECO:0000313" key="29">
    <source>
        <dbReference type="Proteomes" id="UP001156601"/>
    </source>
</evidence>
<dbReference type="Pfam" id="PF00912">
    <property type="entry name" value="Transgly"/>
    <property type="match status" value="1"/>
</dbReference>
<evidence type="ECO:0000259" key="25">
    <source>
        <dbReference type="Pfam" id="PF00905"/>
    </source>
</evidence>
<dbReference type="PANTHER" id="PTHR32282">
    <property type="entry name" value="BINDING PROTEIN TRANSPEPTIDASE, PUTATIVE-RELATED"/>
    <property type="match status" value="1"/>
</dbReference>
<evidence type="ECO:0000256" key="23">
    <source>
        <dbReference type="PIRNR" id="PIRNR002799"/>
    </source>
</evidence>
<dbReference type="Gene3D" id="1.10.3810.10">
    <property type="entry name" value="Biosynthetic peptidoglycan transglycosylase-like"/>
    <property type="match status" value="1"/>
</dbReference>
<keyword evidence="7" id="KW-1003">Cell membrane</keyword>
<keyword evidence="17" id="KW-0511">Multifunctional enzyme</keyword>
<dbReference type="GO" id="GO:0005886">
    <property type="term" value="C:plasma membrane"/>
    <property type="evidence" value="ECO:0007669"/>
    <property type="project" value="UniProtKB-SubCell"/>
</dbReference>
<keyword evidence="18 23" id="KW-0961">Cell wall biogenesis/degradation</keyword>
<comment type="function">
    <text evidence="1 23">Cell wall formation. Synthesis of cross-linked peptidoglycan from the lipid intermediates. The enzyme has a penicillin-insensitive transglycosylase N-terminal domain (formation of linear glycan strands) and a penicillin-sensitive transpeptidase C-terminal domain (cross-linking of the peptide subunits).</text>
</comment>
<dbReference type="InterPro" id="IPR012338">
    <property type="entry name" value="Beta-lactam/transpept-like"/>
</dbReference>
<accession>A0AA37T1Z5</accession>
<comment type="pathway">
    <text evidence="3 23">Cell wall biogenesis; peptidoglycan biosynthesis.</text>
</comment>
<evidence type="ECO:0000256" key="11">
    <source>
        <dbReference type="ARBA" id="ARBA00022679"/>
    </source>
</evidence>
<dbReference type="GO" id="GO:0030288">
    <property type="term" value="C:outer membrane-bounded periplasmic space"/>
    <property type="evidence" value="ECO:0007669"/>
    <property type="project" value="TreeGrafter"/>
</dbReference>
<dbReference type="GO" id="GO:0009252">
    <property type="term" value="P:peptidoglycan biosynthetic process"/>
    <property type="evidence" value="ECO:0007669"/>
    <property type="project" value="UniProtKB-UniRule"/>
</dbReference>
<gene>
    <name evidence="28" type="primary">mrcB</name>
    <name evidence="28" type="ORF">GCM10007852_31920</name>
</gene>
<dbReference type="AlphaFoldDB" id="A0AA37T1Z5"/>
<evidence type="ECO:0000256" key="19">
    <source>
        <dbReference type="ARBA" id="ARBA00032454"/>
    </source>
</evidence>
<proteinExistence type="inferred from homology"/>
<dbReference type="InterPro" id="IPR050396">
    <property type="entry name" value="Glycosyltr_51/Transpeptidase"/>
</dbReference>
<evidence type="ECO:0000256" key="13">
    <source>
        <dbReference type="ARBA" id="ARBA00022960"/>
    </source>
</evidence>
<keyword evidence="10 23" id="KW-0328">Glycosyltransferase</keyword>
<evidence type="ECO:0000256" key="7">
    <source>
        <dbReference type="ARBA" id="ARBA00022475"/>
    </source>
</evidence>
<keyword evidence="29" id="KW-1185">Reference proteome</keyword>
<evidence type="ECO:0000256" key="4">
    <source>
        <dbReference type="ARBA" id="ARBA00007090"/>
    </source>
</evidence>
<evidence type="ECO:0000256" key="18">
    <source>
        <dbReference type="ARBA" id="ARBA00023316"/>
    </source>
</evidence>
<comment type="caution">
    <text evidence="28">The sequence shown here is derived from an EMBL/GenBank/DDBJ whole genome shotgun (WGS) entry which is preliminary data.</text>
</comment>
<dbReference type="Proteomes" id="UP001156601">
    <property type="component" value="Unassembled WGS sequence"/>
</dbReference>
<feature type="active site" description="Proton donor; for transglycosylase activity" evidence="24">
    <location>
        <position position="162"/>
    </location>
</feature>
<evidence type="ECO:0000313" key="28">
    <source>
        <dbReference type="EMBL" id="GLR72284.1"/>
    </source>
</evidence>
<keyword evidence="15" id="KW-0472">Membrane</keyword>
<comment type="catalytic activity">
    <reaction evidence="20">
        <text>Preferential cleavage: (Ac)2-L-Lys-D-Ala-|-D-Ala. Also transpeptidation of peptidyl-alanyl moieties that are N-acyl substituents of D-alanine.</text>
        <dbReference type="EC" id="3.4.16.4"/>
    </reaction>
</comment>
<evidence type="ECO:0000256" key="22">
    <source>
        <dbReference type="NCBIfam" id="TIGR02071"/>
    </source>
</evidence>
<dbReference type="InterPro" id="IPR028166">
    <property type="entry name" value="UB2H"/>
</dbReference>
<evidence type="ECO:0000256" key="6">
    <source>
        <dbReference type="ARBA" id="ARBA00018637"/>
    </source>
</evidence>
<dbReference type="Pfam" id="PF00905">
    <property type="entry name" value="Transpeptidase"/>
    <property type="match status" value="1"/>
</dbReference>
<reference evidence="28" key="2">
    <citation type="submission" date="2023-01" db="EMBL/GenBank/DDBJ databases">
        <title>Draft genome sequence of Agaribacter marinus strain NBRC 110023.</title>
        <authorList>
            <person name="Sun Q."/>
            <person name="Mori K."/>
        </authorList>
    </citation>
    <scope>NUCLEOTIDE SEQUENCE</scope>
    <source>
        <strain evidence="28">NBRC 110023</strain>
    </source>
</reference>
<keyword evidence="8" id="KW-0121">Carboxypeptidase</keyword>
<evidence type="ECO:0000259" key="26">
    <source>
        <dbReference type="Pfam" id="PF00912"/>
    </source>
</evidence>
<keyword evidence="12" id="KW-0378">Hydrolase</keyword>
<comment type="similarity">
    <text evidence="4 23">In the C-terminal section; belongs to the transpeptidase family.</text>
</comment>
<evidence type="ECO:0000259" key="27">
    <source>
        <dbReference type="Pfam" id="PF14814"/>
    </source>
</evidence>
<evidence type="ECO:0000256" key="3">
    <source>
        <dbReference type="ARBA" id="ARBA00004752"/>
    </source>
</evidence>
<evidence type="ECO:0000256" key="12">
    <source>
        <dbReference type="ARBA" id="ARBA00022801"/>
    </source>
</evidence>
<dbReference type="GO" id="GO:0006508">
    <property type="term" value="P:proteolysis"/>
    <property type="evidence" value="ECO:0007669"/>
    <property type="project" value="UniProtKB-KW"/>
</dbReference>
<dbReference type="Pfam" id="PF14814">
    <property type="entry name" value="UB2H"/>
    <property type="match status" value="1"/>
</dbReference>
<dbReference type="PIRSF" id="PIRSF002799">
    <property type="entry name" value="PBP_1b"/>
    <property type="match status" value="1"/>
</dbReference>
<evidence type="ECO:0000256" key="24">
    <source>
        <dbReference type="PIRSR" id="PIRSR002799-1"/>
    </source>
</evidence>
<dbReference type="SUPFAM" id="SSF53955">
    <property type="entry name" value="Lysozyme-like"/>
    <property type="match status" value="1"/>
</dbReference>
<feature type="active site" description="Acyl-ester intermediate; for transpeptidase activity" evidence="24">
    <location>
        <position position="439"/>
    </location>
</feature>
<keyword evidence="11 23" id="KW-0808">Transferase</keyword>
<dbReference type="SUPFAM" id="SSF56601">
    <property type="entry name" value="beta-lactamase/transpeptidase-like"/>
    <property type="match status" value="1"/>
</dbReference>
<dbReference type="GO" id="GO:0008955">
    <property type="term" value="F:peptidoglycan glycosyltransferase activity"/>
    <property type="evidence" value="ECO:0007669"/>
    <property type="project" value="UniProtKB-UniRule"/>
</dbReference>
<evidence type="ECO:0000256" key="14">
    <source>
        <dbReference type="ARBA" id="ARBA00022984"/>
    </source>
</evidence>
<dbReference type="GO" id="GO:0008360">
    <property type="term" value="P:regulation of cell shape"/>
    <property type="evidence" value="ECO:0007669"/>
    <property type="project" value="UniProtKB-UniRule"/>
</dbReference>
<dbReference type="EMBL" id="BSOT01000009">
    <property type="protein sequence ID" value="GLR72284.1"/>
    <property type="molecule type" value="Genomic_DNA"/>
</dbReference>
<dbReference type="InterPro" id="IPR001264">
    <property type="entry name" value="Glyco_trans_51"/>
</dbReference>
<keyword evidence="16" id="KW-0046">Antibiotic resistance</keyword>
<evidence type="ECO:0000256" key="10">
    <source>
        <dbReference type="ARBA" id="ARBA00022676"/>
    </source>
</evidence>
<dbReference type="NCBIfam" id="TIGR02071">
    <property type="entry name" value="PBP_1b"/>
    <property type="match status" value="1"/>
</dbReference>
<dbReference type="InterPro" id="IPR036950">
    <property type="entry name" value="PBP_transglycosylase"/>
</dbReference>
<dbReference type="Gene3D" id="3.30.2060.10">
    <property type="entry name" value="Penicillin-binding protein 1b domain"/>
    <property type="match status" value="1"/>
</dbReference>
<organism evidence="28 29">
    <name type="scientific">Agaribacter marinus</name>
    <dbReference type="NCBI Taxonomy" id="1431249"/>
    <lineage>
        <taxon>Bacteria</taxon>
        <taxon>Pseudomonadati</taxon>
        <taxon>Pseudomonadota</taxon>
        <taxon>Gammaproteobacteria</taxon>
        <taxon>Alteromonadales</taxon>
        <taxon>Alteromonadaceae</taxon>
        <taxon>Agaribacter</taxon>
    </lineage>
</organism>
<dbReference type="InterPro" id="IPR001460">
    <property type="entry name" value="PCN-bd_Tpept"/>
</dbReference>
<dbReference type="GO" id="GO:0009002">
    <property type="term" value="F:serine-type D-Ala-D-Ala carboxypeptidase activity"/>
    <property type="evidence" value="ECO:0007669"/>
    <property type="project" value="UniProtKB-EC"/>
</dbReference>
<dbReference type="Gene3D" id="3.40.710.10">
    <property type="entry name" value="DD-peptidase/beta-lactamase superfamily"/>
    <property type="match status" value="1"/>
</dbReference>
<evidence type="ECO:0000256" key="1">
    <source>
        <dbReference type="ARBA" id="ARBA00002624"/>
    </source>
</evidence>
<evidence type="ECO:0000256" key="2">
    <source>
        <dbReference type="ARBA" id="ARBA00004236"/>
    </source>
</evidence>
<dbReference type="GO" id="GO:0046677">
    <property type="term" value="P:response to antibiotic"/>
    <property type="evidence" value="ECO:0007669"/>
    <property type="project" value="UniProtKB-UniRule"/>
</dbReference>
<reference evidence="28" key="1">
    <citation type="journal article" date="2014" name="Int. J. Syst. Evol. Microbiol.">
        <title>Complete genome sequence of Corynebacterium casei LMG S-19264T (=DSM 44701T), isolated from a smear-ripened cheese.</title>
        <authorList>
            <consortium name="US DOE Joint Genome Institute (JGI-PGF)"/>
            <person name="Walter F."/>
            <person name="Albersmeier A."/>
            <person name="Kalinowski J."/>
            <person name="Ruckert C."/>
        </authorList>
    </citation>
    <scope>NUCLEOTIDE SEQUENCE</scope>
    <source>
        <strain evidence="28">NBRC 110023</strain>
    </source>
</reference>
<sequence length="750" mass="84027">MALVIIVLIGSYLFYIDAQIKERFAGNKWEVPAQVYARPLVLTLQQEITPHEVEDELTLLGYRKVNKVKQVGEYTITQHSVKIYRRAFEYIALDAPERMVEIEWQNKRIHQIRLPHTKQQSRRIMLEPWLVSRLVGGLDEDRMLLLDEDIPEMLKVALLAVEDKDFYEHHGIAPLGIIRALFANLSAGRTVQGGSTLTQQLVKNLYLTRERSYIRKIREAAMAVVIDFRYTKQEILNAYINEVFLGQNGAVAVHGFGLASHFYFNKPLSELALDEIATLVGMVKGPSYYHPVRHKARAQERRNLVLRVLFEGKHLDLQEYQAALVKPLKTASSSSLASGKHPAFMDKVRQEIDEVIAAPELKQSGIKLYTTLDINVQRRAEAAVKKVIKAKQNKKLPDLDAAMVVTDIDSGGIRAIVGGKNTDYAGFNRALNASRPIGSLIKPVVFLSALTEPERFNLATQLEDKPISLDDAGGKRWKPLNADKAFRGHVPLIDALVHSYNVPTVNLALALGLDKVVDILNDLGADKRPTLLPSIALGAIELTPLSVNQVYQTIANKGEFRPLHSLSAVSTHDNKVIWRREDVYEQVVNEDASYLLNYALNKVTRVGTAKRLSEQFPSVNMAGKTGTTDDYRDSWFAGFDRHLVTSVWLGNDENKPIYMSGASGALVIFSEFQKQQTPKNLSQRFPSSLMIAHFNAGTGELTTPGCGDVLSVPAIKQFLPIRAKCNNKITEAPLPQTKKPKTWWQKLFGN</sequence>